<protein>
    <submittedName>
        <fullName evidence="1">Uncharacterized protein</fullName>
    </submittedName>
</protein>
<dbReference type="Proteomes" id="UP000199446">
    <property type="component" value="Unassembled WGS sequence"/>
</dbReference>
<reference evidence="2" key="1">
    <citation type="submission" date="2016-10" db="EMBL/GenBank/DDBJ databases">
        <authorList>
            <person name="Varghese N."/>
            <person name="Submissions S."/>
        </authorList>
    </citation>
    <scope>NUCLEOTIDE SEQUENCE [LARGE SCALE GENOMIC DNA]</scope>
    <source>
        <strain evidence="2">CGMCC 1.6992</strain>
    </source>
</reference>
<evidence type="ECO:0000313" key="2">
    <source>
        <dbReference type="Proteomes" id="UP000199446"/>
    </source>
</evidence>
<name>A0A1G7HWQ0_9DEIN</name>
<evidence type="ECO:0000313" key="1">
    <source>
        <dbReference type="EMBL" id="SDF04815.1"/>
    </source>
</evidence>
<sequence>MGKLEGDLLKWIQRLGVGVRLDGERVEVWGERLEEGQRKVLEAALRERLKRCREPIEARLVLSLDGTPFVDFPVILRGRVPEEVLGVFSPGEDLLQVEVRVDRERPPSFRVEIGDEDLVYILRPYLEDQTERFLLAAREKARAILEVFGREGRPLLEALFLFSVEARKGRFTSVGEVTMALEGL</sequence>
<organism evidence="1 2">
    <name type="scientific">Thermus arciformis</name>
    <dbReference type="NCBI Taxonomy" id="482827"/>
    <lineage>
        <taxon>Bacteria</taxon>
        <taxon>Thermotogati</taxon>
        <taxon>Deinococcota</taxon>
        <taxon>Deinococci</taxon>
        <taxon>Thermales</taxon>
        <taxon>Thermaceae</taxon>
        <taxon>Thermus</taxon>
    </lineage>
</organism>
<proteinExistence type="predicted"/>
<dbReference type="EMBL" id="FNBC01000022">
    <property type="protein sequence ID" value="SDF04815.1"/>
    <property type="molecule type" value="Genomic_DNA"/>
</dbReference>
<dbReference type="AlphaFoldDB" id="A0A1G7HWQ0"/>
<dbReference type="RefSeq" id="WP_093007730.1">
    <property type="nucleotide sequence ID" value="NZ_FNBC01000022.1"/>
</dbReference>
<accession>A0A1G7HWQ0</accession>
<gene>
    <name evidence="1" type="ORF">SAMN04488243_12212</name>
</gene>
<keyword evidence="2" id="KW-1185">Reference proteome</keyword>